<evidence type="ECO:0000256" key="4">
    <source>
        <dbReference type="ARBA" id="ARBA00023136"/>
    </source>
</evidence>
<feature type="transmembrane region" description="Helical" evidence="5">
    <location>
        <begin position="333"/>
        <end position="351"/>
    </location>
</feature>
<sequence>MHLNYLANIGRYIPEILLVILMVGLILLEVTYKEDEKNRRYIFITAMIGLVATFVALLANYGDKPGAIFSNAVIIDDFSTLMKMIMVLGTIGVVYLSRFSRDIYETLKTEFVIMAVGILIGGFLLASANNMLTMYLGIETLSILSYVMAAFKKNDERSSEAGLKYALYGGISAGIMLFGLSHIYGVIGTIQFTGIVAMIPKLTTGQLAILMPSFVLVFAGIGYKIAAVPFHMWSPDVYEGAPTPVTTFFAIVPKLAGIAALIRITSIFFTVDSPLKVGWIGLMLIISALTMTVGNVTAIGQKSVKRMLAYSSISHAGIMMSALVMIGDLGVKSVVFYGITYLFMTLVAFYITSIVQDKYGNDHFERFSGLIYRYPVMAVMMTVVMFSLTGLPPLAGFVAKYNILTSLVSSKFYTLAVILAVNSVVSAYYYLKIVRLMVLKPAESDESIEGFGFLNQLVIVAMTLPVFVLGIFWDSIMQLAASAKLFIQ</sequence>
<feature type="transmembrane region" description="Helical" evidence="5">
    <location>
        <begin position="207"/>
        <end position="226"/>
    </location>
</feature>
<keyword evidence="5" id="KW-1003">Cell membrane</keyword>
<comment type="subcellular location">
    <subcellularLocation>
        <location evidence="5">Cell membrane</location>
        <topology evidence="5">Multi-pass membrane protein</topology>
    </subcellularLocation>
    <subcellularLocation>
        <location evidence="1">Endomembrane system</location>
        <topology evidence="1">Multi-pass membrane protein</topology>
    </subcellularLocation>
    <subcellularLocation>
        <location evidence="6">Membrane</location>
        <topology evidence="6">Multi-pass membrane protein</topology>
    </subcellularLocation>
</comment>
<dbReference type="RefSeq" id="WP_323574250.1">
    <property type="nucleotide sequence ID" value="NZ_JAYGJQ010000001.1"/>
</dbReference>
<keyword evidence="2 5" id="KW-0812">Transmembrane</keyword>
<feature type="transmembrane region" description="Helical" evidence="5">
    <location>
        <begin position="277"/>
        <end position="296"/>
    </location>
</feature>
<dbReference type="PANTHER" id="PTHR22773">
    <property type="entry name" value="NADH DEHYDROGENASE"/>
    <property type="match status" value="1"/>
</dbReference>
<keyword evidence="5" id="KW-0830">Ubiquinone</keyword>
<keyword evidence="5" id="KW-0520">NAD</keyword>
<feature type="transmembrane region" description="Helical" evidence="5">
    <location>
        <begin position="111"/>
        <end position="128"/>
    </location>
</feature>
<feature type="transmembrane region" description="Helical" evidence="5">
    <location>
        <begin position="163"/>
        <end position="187"/>
    </location>
</feature>
<evidence type="ECO:0000256" key="2">
    <source>
        <dbReference type="ARBA" id="ARBA00022692"/>
    </source>
</evidence>
<dbReference type="Proteomes" id="UP001302274">
    <property type="component" value="Unassembled WGS sequence"/>
</dbReference>
<evidence type="ECO:0000313" key="8">
    <source>
        <dbReference type="EMBL" id="MEA9354767.1"/>
    </source>
</evidence>
<accession>A0ABU5VQ84</accession>
<keyword evidence="5" id="KW-0874">Quinone</keyword>
<dbReference type="EMBL" id="JAYGJQ010000001">
    <property type="protein sequence ID" value="MEA9354767.1"/>
    <property type="molecule type" value="Genomic_DNA"/>
</dbReference>
<feature type="transmembrane region" description="Helical" evidence="5">
    <location>
        <begin position="412"/>
        <end position="431"/>
    </location>
</feature>
<proteinExistence type="inferred from homology"/>
<evidence type="ECO:0000313" key="9">
    <source>
        <dbReference type="Proteomes" id="UP001302274"/>
    </source>
</evidence>
<comment type="catalytic activity">
    <reaction evidence="5">
        <text>a quinone + NADH + 5 H(+)(in) = a quinol + NAD(+) + 4 H(+)(out)</text>
        <dbReference type="Rhea" id="RHEA:57888"/>
        <dbReference type="ChEBI" id="CHEBI:15378"/>
        <dbReference type="ChEBI" id="CHEBI:24646"/>
        <dbReference type="ChEBI" id="CHEBI:57540"/>
        <dbReference type="ChEBI" id="CHEBI:57945"/>
        <dbReference type="ChEBI" id="CHEBI:132124"/>
    </reaction>
</comment>
<dbReference type="Pfam" id="PF00361">
    <property type="entry name" value="Proton_antipo_M"/>
    <property type="match status" value="1"/>
</dbReference>
<feature type="transmembrane region" description="Helical" evidence="5">
    <location>
        <begin position="12"/>
        <end position="30"/>
    </location>
</feature>
<keyword evidence="9" id="KW-1185">Reference proteome</keyword>
<dbReference type="NCBIfam" id="TIGR01770">
    <property type="entry name" value="NDH_I_N"/>
    <property type="match status" value="1"/>
</dbReference>
<evidence type="ECO:0000259" key="7">
    <source>
        <dbReference type="Pfam" id="PF00361"/>
    </source>
</evidence>
<comment type="subunit">
    <text evidence="5">NDH-1 is composed of 14 different subunits. Subunits NuoA, H, J, K, L, M, N constitute the membrane sector of the complex.</text>
</comment>
<feature type="domain" description="NADH:quinone oxidoreductase/Mrp antiporter transmembrane" evidence="7">
    <location>
        <begin position="128"/>
        <end position="425"/>
    </location>
</feature>
<evidence type="ECO:0000256" key="1">
    <source>
        <dbReference type="ARBA" id="ARBA00004127"/>
    </source>
</evidence>
<dbReference type="EC" id="7.1.1.-" evidence="5"/>
<comment type="similarity">
    <text evidence="5">Belongs to the complex I subunit 2 family.</text>
</comment>
<organism evidence="8 9">
    <name type="scientific">Bacteriovorax antarcticus</name>
    <dbReference type="NCBI Taxonomy" id="3088717"/>
    <lineage>
        <taxon>Bacteria</taxon>
        <taxon>Pseudomonadati</taxon>
        <taxon>Bdellovibrionota</taxon>
        <taxon>Bacteriovoracia</taxon>
        <taxon>Bacteriovoracales</taxon>
        <taxon>Bacteriovoracaceae</taxon>
        <taxon>Bacteriovorax</taxon>
    </lineage>
</organism>
<gene>
    <name evidence="5" type="primary">nuoN</name>
    <name evidence="8" type="ORF">SHI21_01045</name>
</gene>
<feature type="transmembrane region" description="Helical" evidence="5">
    <location>
        <begin position="452"/>
        <end position="473"/>
    </location>
</feature>
<keyword evidence="3 5" id="KW-1133">Transmembrane helix</keyword>
<keyword evidence="5" id="KW-0813">Transport</keyword>
<dbReference type="HAMAP" id="MF_00445">
    <property type="entry name" value="NDH1_NuoN_1"/>
    <property type="match status" value="1"/>
</dbReference>
<reference evidence="8 9" key="1">
    <citation type="submission" date="2023-11" db="EMBL/GenBank/DDBJ databases">
        <title>A Novel Polar Bacteriovorax (B. antarcticus) Isolated from the Biocrust in Antarctica.</title>
        <authorList>
            <person name="Mun W."/>
            <person name="Choi S.Y."/>
            <person name="Mitchell R.J."/>
        </authorList>
    </citation>
    <scope>NUCLEOTIDE SEQUENCE [LARGE SCALE GENOMIC DNA]</scope>
    <source>
        <strain evidence="8 9">PP10</strain>
    </source>
</reference>
<comment type="caution">
    <text evidence="8">The sequence shown here is derived from an EMBL/GenBank/DDBJ whole genome shotgun (WGS) entry which is preliminary data.</text>
</comment>
<keyword evidence="4 5" id="KW-0472">Membrane</keyword>
<keyword evidence="5" id="KW-1278">Translocase</keyword>
<dbReference type="InterPro" id="IPR010096">
    <property type="entry name" value="NADH-Q_OxRdtase_suN/2"/>
</dbReference>
<feature type="transmembrane region" description="Helical" evidence="5">
    <location>
        <begin position="81"/>
        <end position="99"/>
    </location>
</feature>
<feature type="transmembrane region" description="Helical" evidence="5">
    <location>
        <begin position="247"/>
        <end position="271"/>
    </location>
</feature>
<evidence type="ECO:0000256" key="3">
    <source>
        <dbReference type="ARBA" id="ARBA00022989"/>
    </source>
</evidence>
<comment type="function">
    <text evidence="5">NDH-1 shuttles electrons from NADH, via FMN and iron-sulfur (Fe-S) centers, to quinones in the respiratory chain. The immediate electron acceptor for the enzyme in this species is believed to be ubiquinone. Couples the redox reaction to proton translocation (for every two electrons transferred, four hydrogen ions are translocated across the cytoplasmic membrane), and thus conserves the redox energy in a proton gradient.</text>
</comment>
<evidence type="ECO:0000256" key="6">
    <source>
        <dbReference type="RuleBase" id="RU000320"/>
    </source>
</evidence>
<evidence type="ECO:0000256" key="5">
    <source>
        <dbReference type="HAMAP-Rule" id="MF_00445"/>
    </source>
</evidence>
<protein>
    <recommendedName>
        <fullName evidence="5">NADH-quinone oxidoreductase subunit N</fullName>
        <ecNumber evidence="5">7.1.1.-</ecNumber>
    </recommendedName>
    <alternativeName>
        <fullName evidence="5">NADH dehydrogenase I subunit N</fullName>
    </alternativeName>
    <alternativeName>
        <fullName evidence="5">NDH-1 subunit N</fullName>
    </alternativeName>
</protein>
<dbReference type="InterPro" id="IPR001750">
    <property type="entry name" value="ND/Mrp_TM"/>
</dbReference>
<name>A0ABU5VQ84_9BACT</name>
<feature type="transmembrane region" description="Helical" evidence="5">
    <location>
        <begin position="371"/>
        <end position="392"/>
    </location>
</feature>
<feature type="transmembrane region" description="Helical" evidence="5">
    <location>
        <begin position="308"/>
        <end position="327"/>
    </location>
</feature>
<feature type="transmembrane region" description="Helical" evidence="5">
    <location>
        <begin position="42"/>
        <end position="61"/>
    </location>
</feature>